<evidence type="ECO:0000256" key="4">
    <source>
        <dbReference type="ARBA" id="ARBA00022827"/>
    </source>
</evidence>
<organism evidence="11 12">
    <name type="scientific">Novosphingobium tardum</name>
    <dbReference type="NCBI Taxonomy" id="1538021"/>
    <lineage>
        <taxon>Bacteria</taxon>
        <taxon>Pseudomonadati</taxon>
        <taxon>Pseudomonadota</taxon>
        <taxon>Alphaproteobacteria</taxon>
        <taxon>Sphingomonadales</taxon>
        <taxon>Sphingomonadaceae</taxon>
        <taxon>Novosphingobium</taxon>
    </lineage>
</organism>
<evidence type="ECO:0000256" key="5">
    <source>
        <dbReference type="ARBA" id="ARBA00023002"/>
    </source>
</evidence>
<dbReference type="InterPro" id="IPR046952">
    <property type="entry name" value="GSHR/TRXR-like"/>
</dbReference>
<dbReference type="Proteomes" id="UP001595828">
    <property type="component" value="Unassembled WGS sequence"/>
</dbReference>
<dbReference type="InterPro" id="IPR036188">
    <property type="entry name" value="FAD/NAD-bd_sf"/>
</dbReference>
<dbReference type="PIRSF" id="PIRSF000350">
    <property type="entry name" value="Mercury_reductase_MerA"/>
    <property type="match status" value="1"/>
</dbReference>
<keyword evidence="12" id="KW-1185">Reference proteome</keyword>
<comment type="caution">
    <text evidence="11">The sequence shown here is derived from an EMBL/GenBank/DDBJ whole genome shotgun (WGS) entry which is preliminary data.</text>
</comment>
<dbReference type="Gene3D" id="3.30.390.30">
    <property type="match status" value="1"/>
</dbReference>
<evidence type="ECO:0000256" key="2">
    <source>
        <dbReference type="ARBA" id="ARBA00007532"/>
    </source>
</evidence>
<dbReference type="InterPro" id="IPR001100">
    <property type="entry name" value="Pyr_nuc-diS_OxRdtase"/>
</dbReference>
<sequence length="462" mass="49681">MPETETSPAPSTGENREYDYDLFVIGAGSGGVRASRVAAAHGAKVAVAEEYRIGGTCVIRGCVPKKLLVYGSHFAEELQDAAHYGWTVSAMSFDWAVLRDTVLKDVDRLNAAYTSTLESHDVERFLERATITGPHGVKLASGREISAKVILVATGAWPAVPEFEGSEHCITSNEVFHLEKMPKRVVIAGAGYIAMEFAGIFNALGAHVTVVNRSDVILRGYDEAMRDRLLQITMARGIEYKFHCPFNKVTKLEDGSLEVNLEGQDPLKADIVLVATGRKPNTAGLGLENAGITLGEKGEIPVDEHNRTSCDSIYAVGDVTNRVQLTPVAIREGQAFADTVFGGMPSTVDYGCIPSAVFSQPPLAGVGLTEGQARNKYGNIRVYSSDFRPMKNVFAGRQERGLYKLITDAATGKILGLHMIGPEAPEILQAAAIAVKAGLTKADFDATVALHPSMAEELVLMR</sequence>
<dbReference type="InterPro" id="IPR004099">
    <property type="entry name" value="Pyr_nucl-diS_OxRdtase_dimer"/>
</dbReference>
<dbReference type="PRINTS" id="PR00368">
    <property type="entry name" value="FADPNR"/>
</dbReference>
<evidence type="ECO:0000256" key="8">
    <source>
        <dbReference type="RuleBase" id="RU003691"/>
    </source>
</evidence>
<dbReference type="Pfam" id="PF02852">
    <property type="entry name" value="Pyr_redox_dim"/>
    <property type="match status" value="1"/>
</dbReference>
<accession>A0ABV8RQH3</accession>
<dbReference type="InterPro" id="IPR012999">
    <property type="entry name" value="Pyr_OxRdtase_I_AS"/>
</dbReference>
<keyword evidence="4 8" id="KW-0274">FAD</keyword>
<dbReference type="NCBIfam" id="NF004776">
    <property type="entry name" value="PRK06116.1"/>
    <property type="match status" value="1"/>
</dbReference>
<keyword evidence="6" id="KW-1015">Disulfide bond</keyword>
<comment type="cofactor">
    <cofactor evidence="1">
        <name>FAD</name>
        <dbReference type="ChEBI" id="CHEBI:57692"/>
    </cofactor>
</comment>
<keyword evidence="3 8" id="KW-0285">Flavoprotein</keyword>
<dbReference type="InterPro" id="IPR023753">
    <property type="entry name" value="FAD/NAD-binding_dom"/>
</dbReference>
<gene>
    <name evidence="11" type="primary">gorA</name>
    <name evidence="11" type="ORF">ACFO0A_10020</name>
</gene>
<evidence type="ECO:0000256" key="7">
    <source>
        <dbReference type="ARBA" id="ARBA00023284"/>
    </source>
</evidence>
<dbReference type="InterPro" id="IPR016156">
    <property type="entry name" value="FAD/NAD-linked_Rdtase_dimer_sf"/>
</dbReference>
<dbReference type="GO" id="GO:0004362">
    <property type="term" value="F:glutathione-disulfide reductase (NADPH) activity"/>
    <property type="evidence" value="ECO:0007669"/>
    <property type="project" value="UniProtKB-EC"/>
</dbReference>
<dbReference type="SUPFAM" id="SSF55424">
    <property type="entry name" value="FAD/NAD-linked reductases, dimerisation (C-terminal) domain"/>
    <property type="match status" value="1"/>
</dbReference>
<keyword evidence="5 8" id="KW-0560">Oxidoreductase</keyword>
<dbReference type="PANTHER" id="PTHR42737">
    <property type="entry name" value="GLUTATHIONE REDUCTASE"/>
    <property type="match status" value="1"/>
</dbReference>
<dbReference type="Pfam" id="PF07992">
    <property type="entry name" value="Pyr_redox_2"/>
    <property type="match status" value="1"/>
</dbReference>
<keyword evidence="7 8" id="KW-0676">Redox-active center</keyword>
<feature type="domain" description="Pyridine nucleotide-disulphide oxidoreductase dimerisation" evidence="9">
    <location>
        <begin position="353"/>
        <end position="461"/>
    </location>
</feature>
<dbReference type="EMBL" id="JBHSDR010000006">
    <property type="protein sequence ID" value="MFC4295388.1"/>
    <property type="molecule type" value="Genomic_DNA"/>
</dbReference>
<protein>
    <submittedName>
        <fullName evidence="11">Glutathione-disulfide reductase</fullName>
        <ecNumber evidence="11">1.8.1.7</ecNumber>
    </submittedName>
</protein>
<evidence type="ECO:0000256" key="1">
    <source>
        <dbReference type="ARBA" id="ARBA00001974"/>
    </source>
</evidence>
<dbReference type="SUPFAM" id="SSF51905">
    <property type="entry name" value="FAD/NAD(P)-binding domain"/>
    <property type="match status" value="1"/>
</dbReference>
<feature type="domain" description="FAD/NAD(P)-binding" evidence="10">
    <location>
        <begin position="20"/>
        <end position="333"/>
    </location>
</feature>
<dbReference type="PANTHER" id="PTHR42737:SF2">
    <property type="entry name" value="GLUTATHIONE REDUCTASE"/>
    <property type="match status" value="1"/>
</dbReference>
<name>A0ABV8RQH3_9SPHN</name>
<evidence type="ECO:0000256" key="6">
    <source>
        <dbReference type="ARBA" id="ARBA00023157"/>
    </source>
</evidence>
<dbReference type="Gene3D" id="3.50.50.60">
    <property type="entry name" value="FAD/NAD(P)-binding domain"/>
    <property type="match status" value="2"/>
</dbReference>
<dbReference type="EC" id="1.8.1.7" evidence="11"/>
<dbReference type="PRINTS" id="PR00411">
    <property type="entry name" value="PNDRDTASEI"/>
</dbReference>
<evidence type="ECO:0000256" key="3">
    <source>
        <dbReference type="ARBA" id="ARBA00022630"/>
    </source>
</evidence>
<evidence type="ECO:0000313" key="11">
    <source>
        <dbReference type="EMBL" id="MFC4295388.1"/>
    </source>
</evidence>
<reference evidence="12" key="1">
    <citation type="journal article" date="2019" name="Int. J. Syst. Evol. Microbiol.">
        <title>The Global Catalogue of Microorganisms (GCM) 10K type strain sequencing project: providing services to taxonomists for standard genome sequencing and annotation.</title>
        <authorList>
            <consortium name="The Broad Institute Genomics Platform"/>
            <consortium name="The Broad Institute Genome Sequencing Center for Infectious Disease"/>
            <person name="Wu L."/>
            <person name="Ma J."/>
        </authorList>
    </citation>
    <scope>NUCLEOTIDE SEQUENCE [LARGE SCALE GENOMIC DNA]</scope>
    <source>
        <strain evidence="12">CGMCC 1.12989</strain>
    </source>
</reference>
<comment type="similarity">
    <text evidence="2 8">Belongs to the class-I pyridine nucleotide-disulfide oxidoreductase family.</text>
</comment>
<dbReference type="PROSITE" id="PS00076">
    <property type="entry name" value="PYRIDINE_REDOX_1"/>
    <property type="match status" value="1"/>
</dbReference>
<evidence type="ECO:0000259" key="9">
    <source>
        <dbReference type="Pfam" id="PF02852"/>
    </source>
</evidence>
<proteinExistence type="inferred from homology"/>
<evidence type="ECO:0000313" key="12">
    <source>
        <dbReference type="Proteomes" id="UP001595828"/>
    </source>
</evidence>
<evidence type="ECO:0000259" key="10">
    <source>
        <dbReference type="Pfam" id="PF07992"/>
    </source>
</evidence>
<dbReference type="RefSeq" id="WP_379538864.1">
    <property type="nucleotide sequence ID" value="NZ_JBHSDR010000006.1"/>
</dbReference>